<evidence type="ECO:0000256" key="2">
    <source>
        <dbReference type="ARBA" id="ARBA00006490"/>
    </source>
</evidence>
<evidence type="ECO:0000313" key="13">
    <source>
        <dbReference type="EMBL" id="PJF42392.1"/>
    </source>
</evidence>
<dbReference type="PANTHER" id="PTHR11601">
    <property type="entry name" value="CYSTEINE DESULFURYLASE FAMILY MEMBER"/>
    <property type="match status" value="1"/>
</dbReference>
<feature type="domain" description="Aminotransferase class V" evidence="11">
    <location>
        <begin position="7"/>
        <end position="376"/>
    </location>
</feature>
<keyword evidence="6" id="KW-0663">Pyridoxal phosphate</keyword>
<dbReference type="Proteomes" id="UP000229681">
    <property type="component" value="Unassembled WGS sequence"/>
</dbReference>
<dbReference type="Gene3D" id="3.40.640.10">
    <property type="entry name" value="Type I PLP-dependent aspartate aminotransferase-like (Major domain)"/>
    <property type="match status" value="1"/>
</dbReference>
<gene>
    <name evidence="12" type="ORF">CUN49_09180</name>
    <name evidence="13" type="ORF">CUN50_04360</name>
</gene>
<dbReference type="InterPro" id="IPR015421">
    <property type="entry name" value="PyrdxlP-dep_Trfase_major"/>
</dbReference>
<sequence length="398" mass="42527">MKPAKPIYLDHAATTPTDPQVVEAMLPYFSEQYGNPSSAHRFGRQAENAIESAREKLAQLLNCGRSEIIFTGCGTESDNMALRGVAMQALAEGKRAHIFTAHTEHHAVSHTAEQLARLNLAEVTWLQPEPDGSITPQRLQAALSALRPEQVGLVSVMYANNEIGTIQPIAALAEVAHAYGALFHTDAVQAAGQLSLDVQALGVDMLALSAHKFYGPKGVGLLYLRRGIRLYSAQTGGAQENNQRAGTHNVPLIVGMARALELAYADLPARVAHYTRLRDRLIDGVLGRIEGAYLTGAEKARRLPNHASFAFTGVEANALLMHLDLSGIAASSGSACNTGNPKPSDVLLAIGLAPDLALSSLRLTVGKQNTDADIAYVLMTLPTAIERLRAVRQAQGLL</sequence>
<dbReference type="FunFam" id="3.40.640.10:FF:000084">
    <property type="entry name" value="IscS-like cysteine desulfurase"/>
    <property type="match status" value="1"/>
</dbReference>
<keyword evidence="4" id="KW-0808">Transferase</keyword>
<evidence type="ECO:0000256" key="10">
    <source>
        <dbReference type="RuleBase" id="RU004504"/>
    </source>
</evidence>
<evidence type="ECO:0000256" key="1">
    <source>
        <dbReference type="ARBA" id="ARBA00001933"/>
    </source>
</evidence>
<dbReference type="SUPFAM" id="SSF53383">
    <property type="entry name" value="PLP-dependent transferases"/>
    <property type="match status" value="1"/>
</dbReference>
<evidence type="ECO:0000313" key="14">
    <source>
        <dbReference type="Proteomes" id="UP000228947"/>
    </source>
</evidence>
<comment type="catalytic activity">
    <reaction evidence="9">
        <text>(sulfur carrier)-H + L-cysteine = (sulfur carrier)-SH + L-alanine</text>
        <dbReference type="Rhea" id="RHEA:43892"/>
        <dbReference type="Rhea" id="RHEA-COMP:14737"/>
        <dbReference type="Rhea" id="RHEA-COMP:14739"/>
        <dbReference type="ChEBI" id="CHEBI:29917"/>
        <dbReference type="ChEBI" id="CHEBI:35235"/>
        <dbReference type="ChEBI" id="CHEBI:57972"/>
        <dbReference type="ChEBI" id="CHEBI:64428"/>
        <dbReference type="EC" id="2.8.1.7"/>
    </reaction>
</comment>
<comment type="similarity">
    <text evidence="2">Belongs to the class-V pyridoxal-phosphate-dependent aminotransferase family. NifS/IscS subfamily.</text>
</comment>
<keyword evidence="5" id="KW-0479">Metal-binding</keyword>
<dbReference type="Proteomes" id="UP000228947">
    <property type="component" value="Unassembled WGS sequence"/>
</dbReference>
<organism evidence="13 14">
    <name type="scientific">Candidatus Thermofonsia Clade 1 bacterium</name>
    <dbReference type="NCBI Taxonomy" id="2364210"/>
    <lineage>
        <taxon>Bacteria</taxon>
        <taxon>Bacillati</taxon>
        <taxon>Chloroflexota</taxon>
        <taxon>Candidatus Thermofontia</taxon>
        <taxon>Candidatus Thermofonsia Clade 1</taxon>
    </lineage>
</organism>
<evidence type="ECO:0000313" key="15">
    <source>
        <dbReference type="Proteomes" id="UP000229681"/>
    </source>
</evidence>
<dbReference type="InterPro" id="IPR020578">
    <property type="entry name" value="Aminotrans_V_PyrdxlP_BS"/>
</dbReference>
<dbReference type="PROSITE" id="PS00595">
    <property type="entry name" value="AA_TRANSFER_CLASS_5"/>
    <property type="match status" value="1"/>
</dbReference>
<accession>A0A2M8PXY5</accession>
<evidence type="ECO:0000256" key="3">
    <source>
        <dbReference type="ARBA" id="ARBA00012239"/>
    </source>
</evidence>
<dbReference type="EC" id="2.8.1.7" evidence="3"/>
<evidence type="ECO:0000256" key="4">
    <source>
        <dbReference type="ARBA" id="ARBA00022679"/>
    </source>
</evidence>
<comment type="caution">
    <text evidence="13">The sequence shown here is derived from an EMBL/GenBank/DDBJ whole genome shotgun (WGS) entry which is preliminary data.</text>
</comment>
<dbReference type="EMBL" id="PGTL01000019">
    <property type="protein sequence ID" value="PJF42392.1"/>
    <property type="molecule type" value="Genomic_DNA"/>
</dbReference>
<dbReference type="GO" id="GO:0051536">
    <property type="term" value="F:iron-sulfur cluster binding"/>
    <property type="evidence" value="ECO:0007669"/>
    <property type="project" value="UniProtKB-KW"/>
</dbReference>
<dbReference type="Pfam" id="PF00266">
    <property type="entry name" value="Aminotran_5"/>
    <property type="match status" value="1"/>
</dbReference>
<name>A0A2M8PXY5_9CHLR</name>
<dbReference type="Gene3D" id="3.90.1150.10">
    <property type="entry name" value="Aspartate Aminotransferase, domain 1"/>
    <property type="match status" value="1"/>
</dbReference>
<evidence type="ECO:0000313" key="12">
    <source>
        <dbReference type="EMBL" id="PJF35707.1"/>
    </source>
</evidence>
<evidence type="ECO:0000256" key="5">
    <source>
        <dbReference type="ARBA" id="ARBA00022723"/>
    </source>
</evidence>
<evidence type="ECO:0000256" key="8">
    <source>
        <dbReference type="ARBA" id="ARBA00023014"/>
    </source>
</evidence>
<keyword evidence="8" id="KW-0411">Iron-sulfur</keyword>
<dbReference type="PANTHER" id="PTHR11601:SF34">
    <property type="entry name" value="CYSTEINE DESULFURASE"/>
    <property type="match status" value="1"/>
</dbReference>
<dbReference type="InterPro" id="IPR015424">
    <property type="entry name" value="PyrdxlP-dep_Trfase"/>
</dbReference>
<dbReference type="PIRSF" id="PIRSF005572">
    <property type="entry name" value="NifS"/>
    <property type="match status" value="1"/>
</dbReference>
<evidence type="ECO:0000256" key="7">
    <source>
        <dbReference type="ARBA" id="ARBA00023004"/>
    </source>
</evidence>
<accession>A0A2M8PDT3</accession>
<protein>
    <recommendedName>
        <fullName evidence="3">cysteine desulfurase</fullName>
        <ecNumber evidence="3">2.8.1.7</ecNumber>
    </recommendedName>
</protein>
<comment type="cofactor">
    <cofactor evidence="1 10">
        <name>pyridoxal 5'-phosphate</name>
        <dbReference type="ChEBI" id="CHEBI:597326"/>
    </cofactor>
</comment>
<dbReference type="GO" id="GO:0046872">
    <property type="term" value="F:metal ion binding"/>
    <property type="evidence" value="ECO:0007669"/>
    <property type="project" value="UniProtKB-KW"/>
</dbReference>
<dbReference type="EMBL" id="PGTM01000119">
    <property type="protein sequence ID" value="PJF35707.1"/>
    <property type="molecule type" value="Genomic_DNA"/>
</dbReference>
<proteinExistence type="inferred from homology"/>
<reference evidence="14 15" key="1">
    <citation type="submission" date="2017-11" db="EMBL/GenBank/DDBJ databases">
        <title>Evolution of Phototrophy in the Chloroflexi Phylum Driven by Horizontal Gene Transfer.</title>
        <authorList>
            <person name="Ward L.M."/>
            <person name="Hemp J."/>
            <person name="Shih P.M."/>
            <person name="Mcglynn S.E."/>
            <person name="Fischer W."/>
        </authorList>
    </citation>
    <scope>NUCLEOTIDE SEQUENCE [LARGE SCALE GENOMIC DNA]</scope>
    <source>
        <strain evidence="13">CP1_1M</strain>
        <strain evidence="12">JP3_13</strain>
    </source>
</reference>
<evidence type="ECO:0000256" key="9">
    <source>
        <dbReference type="ARBA" id="ARBA00050776"/>
    </source>
</evidence>
<dbReference type="InterPro" id="IPR015422">
    <property type="entry name" value="PyrdxlP-dep_Trfase_small"/>
</dbReference>
<evidence type="ECO:0000259" key="11">
    <source>
        <dbReference type="Pfam" id="PF00266"/>
    </source>
</evidence>
<dbReference type="Gene3D" id="1.10.260.50">
    <property type="match status" value="1"/>
</dbReference>
<keyword evidence="7" id="KW-0408">Iron</keyword>
<dbReference type="GO" id="GO:0031071">
    <property type="term" value="F:cysteine desulfurase activity"/>
    <property type="evidence" value="ECO:0007669"/>
    <property type="project" value="UniProtKB-EC"/>
</dbReference>
<dbReference type="InterPro" id="IPR000192">
    <property type="entry name" value="Aminotrans_V_dom"/>
</dbReference>
<evidence type="ECO:0000256" key="6">
    <source>
        <dbReference type="ARBA" id="ARBA00022898"/>
    </source>
</evidence>
<dbReference type="AlphaFoldDB" id="A0A2M8PXY5"/>
<dbReference type="InterPro" id="IPR016454">
    <property type="entry name" value="Cysteine_dSase"/>
</dbReference>